<evidence type="ECO:0000313" key="3">
    <source>
        <dbReference type="EMBL" id="WAR28136.1"/>
    </source>
</evidence>
<feature type="non-terminal residue" evidence="3">
    <location>
        <position position="396"/>
    </location>
</feature>
<gene>
    <name evidence="3" type="ORF">MAR_013840</name>
</gene>
<dbReference type="EMBL" id="CP111026">
    <property type="protein sequence ID" value="WAR28136.1"/>
    <property type="molecule type" value="Genomic_DNA"/>
</dbReference>
<feature type="signal peptide" evidence="1">
    <location>
        <begin position="1"/>
        <end position="25"/>
    </location>
</feature>
<dbReference type="InterPro" id="IPR013320">
    <property type="entry name" value="ConA-like_dom_sf"/>
</dbReference>
<reference evidence="3" key="1">
    <citation type="submission" date="2022-11" db="EMBL/GenBank/DDBJ databases">
        <title>Centuries of genome instability and evolution in soft-shell clam transmissible cancer (bioRxiv).</title>
        <authorList>
            <person name="Hart S.F.M."/>
            <person name="Yonemitsu M.A."/>
            <person name="Giersch R.M."/>
            <person name="Beal B.F."/>
            <person name="Arriagada G."/>
            <person name="Davis B.W."/>
            <person name="Ostrander E.A."/>
            <person name="Goff S.P."/>
            <person name="Metzger M.J."/>
        </authorList>
    </citation>
    <scope>NUCLEOTIDE SEQUENCE</scope>
    <source>
        <strain evidence="3">MELC-2E11</strain>
        <tissue evidence="3">Siphon/mantle</tissue>
    </source>
</reference>
<organism evidence="3 4">
    <name type="scientific">Mya arenaria</name>
    <name type="common">Soft-shell clam</name>
    <dbReference type="NCBI Taxonomy" id="6604"/>
    <lineage>
        <taxon>Eukaryota</taxon>
        <taxon>Metazoa</taxon>
        <taxon>Spiralia</taxon>
        <taxon>Lophotrochozoa</taxon>
        <taxon>Mollusca</taxon>
        <taxon>Bivalvia</taxon>
        <taxon>Autobranchia</taxon>
        <taxon>Heteroconchia</taxon>
        <taxon>Euheterodonta</taxon>
        <taxon>Imparidentia</taxon>
        <taxon>Neoheterodontei</taxon>
        <taxon>Myida</taxon>
        <taxon>Myoidea</taxon>
        <taxon>Myidae</taxon>
        <taxon>Mya</taxon>
    </lineage>
</organism>
<accession>A0ABY7GA83</accession>
<evidence type="ECO:0000259" key="2">
    <source>
        <dbReference type="PROSITE" id="PS50948"/>
    </source>
</evidence>
<keyword evidence="4" id="KW-1185">Reference proteome</keyword>
<feature type="chain" id="PRO_5046958952" description="Apple domain-containing protein" evidence="1">
    <location>
        <begin position="26"/>
        <end position="396"/>
    </location>
</feature>
<keyword evidence="1" id="KW-0732">Signal</keyword>
<protein>
    <recommendedName>
        <fullName evidence="2">Apple domain-containing protein</fullName>
    </recommendedName>
</protein>
<dbReference type="Gene3D" id="2.60.120.200">
    <property type="match status" value="1"/>
</dbReference>
<evidence type="ECO:0000256" key="1">
    <source>
        <dbReference type="SAM" id="SignalP"/>
    </source>
</evidence>
<dbReference type="SUPFAM" id="SSF49899">
    <property type="entry name" value="Concanavalin A-like lectins/glucanases"/>
    <property type="match status" value="1"/>
</dbReference>
<dbReference type="Proteomes" id="UP001164746">
    <property type="component" value="Chromosome 15"/>
</dbReference>
<sequence>MDIRSGTIMKLLLVLLSGCLHGLLAYSKPISIWPLYSVNPTYDLRTQTSAGKAGCSLSTGDPFSPTLDYSSVRFQSSPLSVVDLPVPGLETEIEDFSVVVTIKASSATSGTIFHFVATDNTGAGIHEMSLLFDETSTVLHVKDDNGRSKGEITASPQITIANVGEWISFAVSYDASKQEIRLFTNIDSHLGTVKLSGGVCLGQPGIIRLGRPQEGSNGPYFSGDMICCALYNNRFAEGDFSQYISECQNNSWPNPYPSNTASNDCVSYNGYFNADQKNVAVATSIATLVTRITKSRVQCADACESHADCVSFTFTVSDRMCRLYEAVHGSLKLFLSCLSVEWCRCRGNVENPDSLKSLCREDWLCSGRRECLSTRGTKNPLSQCQDPLVSRNLTST</sequence>
<dbReference type="InterPro" id="IPR003609">
    <property type="entry name" value="Pan_app"/>
</dbReference>
<dbReference type="Pfam" id="PF00024">
    <property type="entry name" value="PAN_1"/>
    <property type="match status" value="1"/>
</dbReference>
<name>A0ABY7GA83_MYAAR</name>
<proteinExistence type="predicted"/>
<evidence type="ECO:0000313" key="4">
    <source>
        <dbReference type="Proteomes" id="UP001164746"/>
    </source>
</evidence>
<feature type="domain" description="Apple" evidence="2">
    <location>
        <begin position="265"/>
        <end position="337"/>
    </location>
</feature>
<dbReference type="PROSITE" id="PS50948">
    <property type="entry name" value="PAN"/>
    <property type="match status" value="1"/>
</dbReference>